<feature type="region of interest" description="Disordered" evidence="4">
    <location>
        <begin position="20"/>
        <end position="41"/>
    </location>
</feature>
<comment type="caution">
    <text evidence="5">The sequence shown here is derived from an EMBL/GenBank/DDBJ whole genome shotgun (WGS) entry which is preliminary data.</text>
</comment>
<accession>A0A5J4YY68</accession>
<keyword evidence="1 3" id="KW-0853">WD repeat</keyword>
<dbReference type="InterPro" id="IPR019775">
    <property type="entry name" value="WD40_repeat_CS"/>
</dbReference>
<dbReference type="Gene3D" id="2.130.10.10">
    <property type="entry name" value="YVTN repeat-like/Quinoprotein amine dehydrogenase"/>
    <property type="match status" value="2"/>
</dbReference>
<evidence type="ECO:0000256" key="3">
    <source>
        <dbReference type="PROSITE-ProRule" id="PRU00221"/>
    </source>
</evidence>
<feature type="repeat" description="WD" evidence="3">
    <location>
        <begin position="434"/>
        <end position="467"/>
    </location>
</feature>
<evidence type="ECO:0000256" key="1">
    <source>
        <dbReference type="ARBA" id="ARBA00022574"/>
    </source>
</evidence>
<sequence length="972" mass="105066">MWISERQQLRALRDAAGAAELPAPDTPHAGSHVKQPRKRSATSVILQRTHPAAHAWRPEYVIRAPHATSAAQHAYAVQSMGFLPPTWRDKLQATKSTSEPSQLQAQEARAQFVSAGSDGKLWLWECVVGKHESEASLTPLQLLADLAADDEQNLTNDEEPEFCFAEVSTYVSPSSPALLVAGTSTGSLLAFREVLQNGRGSSVPSGTDSSTGPPRWIDAACENRKREGFVNRRVFRSSMPASRKNGLRGARIEHGAFSSTGRVLIVGDDAGRVSIFRCLSPLDTKFERVGYFSRPHADAVNFTTVSASSDAGGEWLCASGSEDGTVCVFGVSGSGKAELKHTLRGHAACVNSLAFCSPPYSSERTVRLASVSADATARIWDADTGNLLHTLQHDGSPVEWACSEPRRFSLLATGAYDGILRVWHVTTGELVARCVGHKGKVVFIEWSACGHFLSTGSTDGTARLWQIITRPEAGRQCGTNSIDPDANWRCLAEVRVSHRPNVTVLEARLTPCRGGLLTCTDHGEVAITKLKNKAAIDMNLHGQESCQHAQKLAPLARHELDARAGTPSPDAFPGKRARCTTNSSNAAVVMIPASPAASGGAPEHTAEPCANALPRASFTEEEKGARSPLVGDIVTKSTAIDAADIVEDHATSAGNSSNDEDDPIIDYACVEQDGVLGNDLDETDAEIAATSILRHRITASNDILAQIENELVADAPSHDQTKLLEKPQDFCQEGTRTESLLLPQPKPEQYQKEMRGAVRRCETGILNDARSAEDTKPTPENTQRPELFFAQNAYLIQGTGGARLVTPHAVSLELFGTLRDLLPAESSNWAIRRALCEVDSTGLLLRQSLDAKGFEWQISRFTRSSAKSMHPLLRPSGNVKAHETIFKKQHAERTHVAHAFLSELTPTLRALLIDATQLTSPGPSESSSHSDATAAEIRAVCRRYQELHELTLCRQAHELAGSHAAAFLSFMR</sequence>
<dbReference type="Pfam" id="PF00400">
    <property type="entry name" value="WD40"/>
    <property type="match status" value="3"/>
</dbReference>
<evidence type="ECO:0000313" key="6">
    <source>
        <dbReference type="Proteomes" id="UP000324585"/>
    </source>
</evidence>
<name>A0A5J4YY68_PORPP</name>
<feature type="repeat" description="WD" evidence="3">
    <location>
        <begin position="343"/>
        <end position="390"/>
    </location>
</feature>
<dbReference type="SUPFAM" id="SSF50978">
    <property type="entry name" value="WD40 repeat-like"/>
    <property type="match status" value="1"/>
</dbReference>
<keyword evidence="6" id="KW-1185">Reference proteome</keyword>
<dbReference type="SMART" id="SM00320">
    <property type="entry name" value="WD40"/>
    <property type="match status" value="6"/>
</dbReference>
<dbReference type="OrthoDB" id="1367865at2759"/>
<proteinExistence type="predicted"/>
<dbReference type="AlphaFoldDB" id="A0A5J4YY68"/>
<protein>
    <submittedName>
        <fullName evidence="5">Putative WD repeat-containing protein</fullName>
    </submittedName>
</protein>
<feature type="repeat" description="WD" evidence="3">
    <location>
        <begin position="409"/>
        <end position="433"/>
    </location>
</feature>
<dbReference type="Proteomes" id="UP000324585">
    <property type="component" value="Unassembled WGS sequence"/>
</dbReference>
<evidence type="ECO:0000313" key="5">
    <source>
        <dbReference type="EMBL" id="KAA8496078.1"/>
    </source>
</evidence>
<evidence type="ECO:0000256" key="4">
    <source>
        <dbReference type="SAM" id="MobiDB-lite"/>
    </source>
</evidence>
<dbReference type="InterPro" id="IPR015943">
    <property type="entry name" value="WD40/YVTN_repeat-like_dom_sf"/>
</dbReference>
<dbReference type="PANTHER" id="PTHR19848:SF8">
    <property type="entry name" value="F-BOX AND WD REPEAT DOMAIN CONTAINING 7"/>
    <property type="match status" value="1"/>
</dbReference>
<dbReference type="PROSITE" id="PS50294">
    <property type="entry name" value="WD_REPEATS_REGION"/>
    <property type="match status" value="1"/>
</dbReference>
<dbReference type="PANTHER" id="PTHR19848">
    <property type="entry name" value="WD40 REPEAT PROTEIN"/>
    <property type="match status" value="1"/>
</dbReference>
<reference evidence="6" key="1">
    <citation type="journal article" date="2019" name="Nat. Commun.">
        <title>Expansion of phycobilisome linker gene families in mesophilic red algae.</title>
        <authorList>
            <person name="Lee J."/>
            <person name="Kim D."/>
            <person name="Bhattacharya D."/>
            <person name="Yoon H.S."/>
        </authorList>
    </citation>
    <scope>NUCLEOTIDE SEQUENCE [LARGE SCALE GENOMIC DNA]</scope>
    <source>
        <strain evidence="6">CCMP 1328</strain>
    </source>
</reference>
<dbReference type="InterPro" id="IPR036322">
    <property type="entry name" value="WD40_repeat_dom_sf"/>
</dbReference>
<organism evidence="5 6">
    <name type="scientific">Porphyridium purpureum</name>
    <name type="common">Red alga</name>
    <name type="synonym">Porphyridium cruentum</name>
    <dbReference type="NCBI Taxonomy" id="35688"/>
    <lineage>
        <taxon>Eukaryota</taxon>
        <taxon>Rhodophyta</taxon>
        <taxon>Bangiophyceae</taxon>
        <taxon>Porphyridiales</taxon>
        <taxon>Porphyridiaceae</taxon>
        <taxon>Porphyridium</taxon>
    </lineage>
</organism>
<dbReference type="PROSITE" id="PS00678">
    <property type="entry name" value="WD_REPEATS_1"/>
    <property type="match status" value="1"/>
</dbReference>
<keyword evidence="2" id="KW-0677">Repeat</keyword>
<dbReference type="InterPro" id="IPR020472">
    <property type="entry name" value="WD40_PAC1"/>
</dbReference>
<dbReference type="PROSITE" id="PS50082">
    <property type="entry name" value="WD_REPEATS_2"/>
    <property type="match status" value="3"/>
</dbReference>
<dbReference type="PRINTS" id="PR00320">
    <property type="entry name" value="GPROTEINBRPT"/>
</dbReference>
<evidence type="ECO:0000256" key="2">
    <source>
        <dbReference type="ARBA" id="ARBA00022737"/>
    </source>
</evidence>
<gene>
    <name evidence="5" type="ORF">FVE85_2233</name>
</gene>
<dbReference type="EMBL" id="VRMN01000003">
    <property type="protein sequence ID" value="KAA8496078.1"/>
    <property type="molecule type" value="Genomic_DNA"/>
</dbReference>
<dbReference type="InterPro" id="IPR001680">
    <property type="entry name" value="WD40_rpt"/>
</dbReference>